<dbReference type="PANTHER" id="PTHR10340">
    <property type="entry name" value="SPHINGOMYELIN PHOSPHODIESTERASE"/>
    <property type="match status" value="1"/>
</dbReference>
<dbReference type="GO" id="GO:0005615">
    <property type="term" value="C:extracellular space"/>
    <property type="evidence" value="ECO:0007669"/>
    <property type="project" value="TreeGrafter"/>
</dbReference>
<dbReference type="AlphaFoldDB" id="A0A9P6A7W9"/>
<keyword evidence="1" id="KW-0378">Hydrolase</keyword>
<evidence type="ECO:0000313" key="4">
    <source>
        <dbReference type="Proteomes" id="UP000807025"/>
    </source>
</evidence>
<evidence type="ECO:0000256" key="1">
    <source>
        <dbReference type="ARBA" id="ARBA00022801"/>
    </source>
</evidence>
<dbReference type="GO" id="GO:0008081">
    <property type="term" value="F:phosphoric diester hydrolase activity"/>
    <property type="evidence" value="ECO:0007669"/>
    <property type="project" value="TreeGrafter"/>
</dbReference>
<dbReference type="InterPro" id="IPR029052">
    <property type="entry name" value="Metallo-depent_PP-like"/>
</dbReference>
<protein>
    <recommendedName>
        <fullName evidence="5">Calcineurin-like phosphoesterase domain-containing protein</fullName>
    </recommendedName>
</protein>
<reference evidence="3" key="1">
    <citation type="submission" date="2020-11" db="EMBL/GenBank/DDBJ databases">
        <authorList>
            <consortium name="DOE Joint Genome Institute"/>
            <person name="Ahrendt S."/>
            <person name="Riley R."/>
            <person name="Andreopoulos W."/>
            <person name="Labutti K."/>
            <person name="Pangilinan J."/>
            <person name="Ruiz-Duenas F.J."/>
            <person name="Barrasa J.M."/>
            <person name="Sanchez-Garcia M."/>
            <person name="Camarero S."/>
            <person name="Miyauchi S."/>
            <person name="Serrano A."/>
            <person name="Linde D."/>
            <person name="Babiker R."/>
            <person name="Drula E."/>
            <person name="Ayuso-Fernandez I."/>
            <person name="Pacheco R."/>
            <person name="Padilla G."/>
            <person name="Ferreira P."/>
            <person name="Barriuso J."/>
            <person name="Kellner H."/>
            <person name="Castanera R."/>
            <person name="Alfaro M."/>
            <person name="Ramirez L."/>
            <person name="Pisabarro A.G."/>
            <person name="Kuo A."/>
            <person name="Tritt A."/>
            <person name="Lipzen A."/>
            <person name="He G."/>
            <person name="Yan M."/>
            <person name="Ng V."/>
            <person name="Cullen D."/>
            <person name="Martin F."/>
            <person name="Rosso M.-N."/>
            <person name="Henrissat B."/>
            <person name="Hibbett D."/>
            <person name="Martinez A.T."/>
            <person name="Grigoriev I.V."/>
        </authorList>
    </citation>
    <scope>NUCLEOTIDE SEQUENCE</scope>
    <source>
        <strain evidence="3">ATCC 90797</strain>
    </source>
</reference>
<keyword evidence="4" id="KW-1185">Reference proteome</keyword>
<keyword evidence="2" id="KW-0325">Glycoprotein</keyword>
<dbReference type="PANTHER" id="PTHR10340:SF34">
    <property type="entry name" value="SPHINGOMYELIN PHOSPHODIESTERASE"/>
    <property type="match status" value="1"/>
</dbReference>
<evidence type="ECO:0000256" key="2">
    <source>
        <dbReference type="ARBA" id="ARBA00023180"/>
    </source>
</evidence>
<dbReference type="EMBL" id="MU154526">
    <property type="protein sequence ID" value="KAF9500773.1"/>
    <property type="molecule type" value="Genomic_DNA"/>
</dbReference>
<evidence type="ECO:0008006" key="5">
    <source>
        <dbReference type="Google" id="ProtNLM"/>
    </source>
</evidence>
<gene>
    <name evidence="3" type="ORF">BDN71DRAFT_1440271</name>
</gene>
<proteinExistence type="predicted"/>
<evidence type="ECO:0000313" key="3">
    <source>
        <dbReference type="EMBL" id="KAF9500773.1"/>
    </source>
</evidence>
<dbReference type="SUPFAM" id="SSF56300">
    <property type="entry name" value="Metallo-dependent phosphatases"/>
    <property type="match status" value="1"/>
</dbReference>
<name>A0A9P6A7W9_PLEER</name>
<sequence>MIYNLFQSLWIYDSDAPQPDPNGILEFLTGELASAERAGQRAWIIGHVPIVECQSNYYDQIVRRFHSTIAGQFFGHSHKDQFEITYSDYNHPSSLNAVSVALIGPELTPTSGNPVFKLYDVDCDTYEIMDVRVYFTNIPDPSFQN</sequence>
<comment type="caution">
    <text evidence="3">The sequence shown here is derived from an EMBL/GenBank/DDBJ whole genome shotgun (WGS) entry which is preliminary data.</text>
</comment>
<dbReference type="OrthoDB" id="282973at2759"/>
<dbReference type="Proteomes" id="UP000807025">
    <property type="component" value="Unassembled WGS sequence"/>
</dbReference>
<accession>A0A9P6A7W9</accession>
<organism evidence="3 4">
    <name type="scientific">Pleurotus eryngii</name>
    <name type="common">Boletus of the steppes</name>
    <dbReference type="NCBI Taxonomy" id="5323"/>
    <lineage>
        <taxon>Eukaryota</taxon>
        <taxon>Fungi</taxon>
        <taxon>Dikarya</taxon>
        <taxon>Basidiomycota</taxon>
        <taxon>Agaricomycotina</taxon>
        <taxon>Agaricomycetes</taxon>
        <taxon>Agaricomycetidae</taxon>
        <taxon>Agaricales</taxon>
        <taxon>Pleurotineae</taxon>
        <taxon>Pleurotaceae</taxon>
        <taxon>Pleurotus</taxon>
    </lineage>
</organism>